<protein>
    <recommendedName>
        <fullName evidence="2">Peptidase S9 prolyl oligopeptidase catalytic domain-containing protein</fullName>
    </recommendedName>
</protein>
<proteinExistence type="predicted"/>
<dbReference type="SUPFAM" id="SSF53474">
    <property type="entry name" value="alpha/beta-Hydrolases"/>
    <property type="match status" value="1"/>
</dbReference>
<dbReference type="Proteomes" id="UP001500067">
    <property type="component" value="Unassembled WGS sequence"/>
</dbReference>
<organism evidence="3 4">
    <name type="scientific">Nemorincola caseinilytica</name>
    <dbReference type="NCBI Taxonomy" id="2054315"/>
    <lineage>
        <taxon>Bacteria</taxon>
        <taxon>Pseudomonadati</taxon>
        <taxon>Bacteroidota</taxon>
        <taxon>Chitinophagia</taxon>
        <taxon>Chitinophagales</taxon>
        <taxon>Chitinophagaceae</taxon>
        <taxon>Nemorincola</taxon>
    </lineage>
</organism>
<dbReference type="PANTHER" id="PTHR43037">
    <property type="entry name" value="UNNAMED PRODUCT-RELATED"/>
    <property type="match status" value="1"/>
</dbReference>
<evidence type="ECO:0000259" key="2">
    <source>
        <dbReference type="Pfam" id="PF00326"/>
    </source>
</evidence>
<dbReference type="EMBL" id="BAABFA010000014">
    <property type="protein sequence ID" value="GAA4466946.1"/>
    <property type="molecule type" value="Genomic_DNA"/>
</dbReference>
<accession>A0ABP8NJN7</accession>
<reference evidence="4" key="1">
    <citation type="journal article" date="2019" name="Int. J. Syst. Evol. Microbiol.">
        <title>The Global Catalogue of Microorganisms (GCM) 10K type strain sequencing project: providing services to taxonomists for standard genome sequencing and annotation.</title>
        <authorList>
            <consortium name="The Broad Institute Genomics Platform"/>
            <consortium name="The Broad Institute Genome Sequencing Center for Infectious Disease"/>
            <person name="Wu L."/>
            <person name="Ma J."/>
        </authorList>
    </citation>
    <scope>NUCLEOTIDE SEQUENCE [LARGE SCALE GENOMIC DNA]</scope>
    <source>
        <strain evidence="4">JCM 32105</strain>
    </source>
</reference>
<keyword evidence="1" id="KW-0732">Signal</keyword>
<dbReference type="InterPro" id="IPR050955">
    <property type="entry name" value="Plant_Biomass_Hydrol_Est"/>
</dbReference>
<dbReference type="Pfam" id="PF00326">
    <property type="entry name" value="Peptidase_S9"/>
    <property type="match status" value="1"/>
</dbReference>
<sequence length="282" mass="31708">MLAMLFAVVSPVYTKAQHHEHKMVRQGTDTTGLLRLARSIKAVNTDLFEAGAYKGKNGHVIQYRLLRPQGDKSKKYPLVVVLHGSGAVGNDNRKHMGVMANMWATPEVRQKYPAYVLAPQFLSRSSNYAMNKQRGVLASAGQACMQPLLNLLDSLKRLPGIDDRRIYLVGYSMGGSTTMNILSQWPELFAAAVPISCIPQFDNMETLRHIPIWLIHGNADDVNNIASDRQFYKEMGDKSLTTMWEFDKAGHEDIFTTSVIGEYLPQWLFQWEKPLPASPKGR</sequence>
<dbReference type="Gene3D" id="3.40.50.1820">
    <property type="entry name" value="alpha/beta hydrolase"/>
    <property type="match status" value="1"/>
</dbReference>
<evidence type="ECO:0000256" key="1">
    <source>
        <dbReference type="ARBA" id="ARBA00022729"/>
    </source>
</evidence>
<keyword evidence="4" id="KW-1185">Reference proteome</keyword>
<dbReference type="InterPro" id="IPR001375">
    <property type="entry name" value="Peptidase_S9_cat"/>
</dbReference>
<dbReference type="PANTHER" id="PTHR43037:SF1">
    <property type="entry name" value="BLL1128 PROTEIN"/>
    <property type="match status" value="1"/>
</dbReference>
<comment type="caution">
    <text evidence="3">The sequence shown here is derived from an EMBL/GenBank/DDBJ whole genome shotgun (WGS) entry which is preliminary data.</text>
</comment>
<gene>
    <name evidence="3" type="ORF">GCM10023093_21910</name>
</gene>
<dbReference type="InterPro" id="IPR029058">
    <property type="entry name" value="AB_hydrolase_fold"/>
</dbReference>
<feature type="domain" description="Peptidase S9 prolyl oligopeptidase catalytic" evidence="2">
    <location>
        <begin position="139"/>
        <end position="233"/>
    </location>
</feature>
<name>A0ABP8NJN7_9BACT</name>
<evidence type="ECO:0000313" key="3">
    <source>
        <dbReference type="EMBL" id="GAA4466946.1"/>
    </source>
</evidence>
<evidence type="ECO:0000313" key="4">
    <source>
        <dbReference type="Proteomes" id="UP001500067"/>
    </source>
</evidence>